<feature type="region of interest" description="Disordered" evidence="1">
    <location>
        <begin position="47"/>
        <end position="145"/>
    </location>
</feature>
<sequence>MDHCWIARKSKPHEKLQKRKPANHNETIDRYHFPSTIHIAYNNASSHGAQKRGSFDTNASQTQTNNSQNLGNFRIQSIYPTSTKIGNSNLQNQPSEQRKPASSNQDQHHPKHFKINDNQQQQNPKIDENQEQEQYSQTHENQQQSNENLGLKQIAIHQLILLDRLTEDETTPRFIDYAIIERELSMGTAYTCWHEALRDFEINRSLLLPFDRRRVYGEHRSGHVTLVSFDFGDNLSQRIILCASENMKSILHIILASYYVFLFKLSNGERDLCVEQLLQSINSTEVLFSSQYCAHQEFALRTYEHSQEVAAELDDQTLAYGEFLYDVHLLALYSLENCDIKSGNIVCQCVERSLSMAIGIMMMEMAAGACCPLSPRDPLQRLYSLVEQTQTPIFPHSLEDVQMRHEHFAKCAQFLVRVSIIYKNDTVVQMTQSSFDVHFGDIAGTLIVGASFWNWCGQSEMNLGATYHLMDLLSDTVRIPIGRPLPNYERLVLDEFLQLVFFGQEGELAIRGIGVFLGHLHREDLTAKALIDIDEKMF</sequence>
<accession>A0A8S2MZF1</accession>
<feature type="compositionally biased region" description="Polar residues" evidence="1">
    <location>
        <begin position="70"/>
        <end position="105"/>
    </location>
</feature>
<feature type="compositionally biased region" description="Low complexity" evidence="1">
    <location>
        <begin position="57"/>
        <end position="69"/>
    </location>
</feature>
<comment type="caution">
    <text evidence="2">The sequence shown here is derived from an EMBL/GenBank/DDBJ whole genome shotgun (WGS) entry which is preliminary data.</text>
</comment>
<dbReference type="GO" id="GO:0044550">
    <property type="term" value="P:secondary metabolite biosynthetic process"/>
    <property type="evidence" value="ECO:0007669"/>
    <property type="project" value="TreeGrafter"/>
</dbReference>
<dbReference type="Gene3D" id="3.40.50.980">
    <property type="match status" value="2"/>
</dbReference>
<evidence type="ECO:0000256" key="1">
    <source>
        <dbReference type="SAM" id="MobiDB-lite"/>
    </source>
</evidence>
<evidence type="ECO:0000313" key="2">
    <source>
        <dbReference type="EMBL" id="CAF3968966.1"/>
    </source>
</evidence>
<dbReference type="GO" id="GO:0005737">
    <property type="term" value="C:cytoplasm"/>
    <property type="evidence" value="ECO:0007669"/>
    <property type="project" value="TreeGrafter"/>
</dbReference>
<dbReference type="EMBL" id="CAJOBH010003861">
    <property type="protein sequence ID" value="CAF3968966.1"/>
    <property type="molecule type" value="Genomic_DNA"/>
</dbReference>
<dbReference type="GO" id="GO:0043041">
    <property type="term" value="P:amino acid activation for nonribosomal peptide biosynthetic process"/>
    <property type="evidence" value="ECO:0007669"/>
    <property type="project" value="TreeGrafter"/>
</dbReference>
<feature type="compositionally biased region" description="Basic residues" evidence="1">
    <location>
        <begin position="1"/>
        <end position="22"/>
    </location>
</feature>
<dbReference type="AlphaFoldDB" id="A0A8S2MZF1"/>
<reference evidence="2" key="1">
    <citation type="submission" date="2021-02" db="EMBL/GenBank/DDBJ databases">
        <authorList>
            <person name="Nowell W R."/>
        </authorList>
    </citation>
    <scope>NUCLEOTIDE SEQUENCE</scope>
</reference>
<dbReference type="InterPro" id="IPR042099">
    <property type="entry name" value="ANL_N_sf"/>
</dbReference>
<proteinExistence type="predicted"/>
<dbReference type="Gene3D" id="3.40.50.12780">
    <property type="entry name" value="N-terminal domain of ligase-like"/>
    <property type="match status" value="1"/>
</dbReference>
<gene>
    <name evidence="2" type="ORF">BYL167_LOCUS11969</name>
</gene>
<organism evidence="2 3">
    <name type="scientific">Rotaria magnacalcarata</name>
    <dbReference type="NCBI Taxonomy" id="392030"/>
    <lineage>
        <taxon>Eukaryota</taxon>
        <taxon>Metazoa</taxon>
        <taxon>Spiralia</taxon>
        <taxon>Gnathifera</taxon>
        <taxon>Rotifera</taxon>
        <taxon>Eurotatoria</taxon>
        <taxon>Bdelloidea</taxon>
        <taxon>Philodinida</taxon>
        <taxon>Philodinidae</taxon>
        <taxon>Rotaria</taxon>
    </lineage>
</organism>
<feature type="compositionally biased region" description="Polar residues" evidence="1">
    <location>
        <begin position="132"/>
        <end position="145"/>
    </location>
</feature>
<dbReference type="GO" id="GO:0031177">
    <property type="term" value="F:phosphopantetheine binding"/>
    <property type="evidence" value="ECO:0007669"/>
    <property type="project" value="TreeGrafter"/>
</dbReference>
<evidence type="ECO:0000313" key="3">
    <source>
        <dbReference type="Proteomes" id="UP000681967"/>
    </source>
</evidence>
<dbReference type="PANTHER" id="PTHR45527:SF1">
    <property type="entry name" value="FATTY ACID SYNTHASE"/>
    <property type="match status" value="1"/>
</dbReference>
<dbReference type="PANTHER" id="PTHR45527">
    <property type="entry name" value="NONRIBOSOMAL PEPTIDE SYNTHETASE"/>
    <property type="match status" value="1"/>
</dbReference>
<protein>
    <submittedName>
        <fullName evidence="2">Uncharacterized protein</fullName>
    </submittedName>
</protein>
<dbReference type="Proteomes" id="UP000681967">
    <property type="component" value="Unassembled WGS sequence"/>
</dbReference>
<name>A0A8S2MZF1_9BILA</name>
<dbReference type="SUPFAM" id="SSF56801">
    <property type="entry name" value="Acetyl-CoA synthetase-like"/>
    <property type="match status" value="1"/>
</dbReference>
<feature type="region of interest" description="Disordered" evidence="1">
    <location>
        <begin position="1"/>
        <end position="27"/>
    </location>
</feature>